<dbReference type="PANTHER" id="PTHR40392">
    <property type="entry name" value="2-PHOSPHO-L-LACTATE GUANYLYLTRANSFERASE"/>
    <property type="match status" value="1"/>
</dbReference>
<comment type="caution">
    <text evidence="6">The sequence shown here is derived from an EMBL/GenBank/DDBJ whole genome shotgun (WGS) entry which is preliminary data.</text>
</comment>
<accession>A0ABP9KN71</accession>
<proteinExistence type="inferred from homology"/>
<feature type="binding site" evidence="5">
    <location>
        <position position="162"/>
    </location>
    <ligand>
        <name>phosphoenolpyruvate</name>
        <dbReference type="ChEBI" id="CHEBI:58702"/>
    </ligand>
</feature>
<dbReference type="Pfam" id="PF01983">
    <property type="entry name" value="CofC"/>
    <property type="match status" value="1"/>
</dbReference>
<reference evidence="7" key="1">
    <citation type="journal article" date="2019" name="Int. J. Syst. Evol. Microbiol.">
        <title>The Global Catalogue of Microorganisms (GCM) 10K type strain sequencing project: providing services to taxonomists for standard genome sequencing and annotation.</title>
        <authorList>
            <consortium name="The Broad Institute Genomics Platform"/>
            <consortium name="The Broad Institute Genome Sequencing Center for Infectious Disease"/>
            <person name="Wu L."/>
            <person name="Ma J."/>
        </authorList>
    </citation>
    <scope>NUCLEOTIDE SEQUENCE [LARGE SCALE GENOMIC DNA]</scope>
    <source>
        <strain evidence="7">JCM 18298</strain>
    </source>
</reference>
<keyword evidence="2 5" id="KW-0548">Nucleotidyltransferase</keyword>
<protein>
    <recommendedName>
        <fullName evidence="5">Phosphoenolpyruvate guanylyltransferase</fullName>
        <shortName evidence="5">PEP guanylyltransferase</shortName>
        <ecNumber evidence="5">2.7.7.105</ecNumber>
    </recommendedName>
</protein>
<evidence type="ECO:0000256" key="3">
    <source>
        <dbReference type="ARBA" id="ARBA00022741"/>
    </source>
</evidence>
<dbReference type="GO" id="GO:0016779">
    <property type="term" value="F:nucleotidyltransferase activity"/>
    <property type="evidence" value="ECO:0007669"/>
    <property type="project" value="UniProtKB-KW"/>
</dbReference>
<keyword evidence="3 5" id="KW-0547">Nucleotide-binding</keyword>
<gene>
    <name evidence="6" type="primary">cofC</name>
    <name evidence="5" type="synonym">fbiD</name>
    <name evidence="6" type="ORF">GCM10023318_46010</name>
</gene>
<evidence type="ECO:0000313" key="7">
    <source>
        <dbReference type="Proteomes" id="UP001500603"/>
    </source>
</evidence>
<dbReference type="PANTHER" id="PTHR40392:SF1">
    <property type="entry name" value="2-PHOSPHO-L-LACTATE GUANYLYLTRANSFERASE"/>
    <property type="match status" value="1"/>
</dbReference>
<dbReference type="EC" id="2.7.7.105" evidence="5"/>
<keyword evidence="7" id="KW-1185">Reference proteome</keyword>
<keyword evidence="1 5" id="KW-0808">Transferase</keyword>
<sequence length="227" mass="23515">MRPHAVHAVIAVKSLDRAKSRLTDRLRPDHRARLVLAMLTDTVTAATAVAAIGSVTIVTPDPSVAEVARALGAGVEPEPPEPGSDGLNTALNAVALRLRQEHGPTELLALQADLPAVRPEELAGMLSSAPPGLRSVVVDHTGTGSAALVVRDPYAALDPRFGPGSAHNHVRAGAVTLSGEWPGLRLDVDTAEDLDLATALGVGEATGALLRAIGWPGRVHEHVPHVC</sequence>
<dbReference type="NCBIfam" id="TIGR03552">
    <property type="entry name" value="F420_cofC"/>
    <property type="match status" value="1"/>
</dbReference>
<organism evidence="6 7">
    <name type="scientific">Nocardia callitridis</name>
    <dbReference type="NCBI Taxonomy" id="648753"/>
    <lineage>
        <taxon>Bacteria</taxon>
        <taxon>Bacillati</taxon>
        <taxon>Actinomycetota</taxon>
        <taxon>Actinomycetes</taxon>
        <taxon>Mycobacteriales</taxon>
        <taxon>Nocardiaceae</taxon>
        <taxon>Nocardia</taxon>
    </lineage>
</organism>
<dbReference type="HAMAP" id="MF_02114">
    <property type="entry name" value="CofC"/>
    <property type="match status" value="1"/>
</dbReference>
<name>A0ABP9KN71_9NOCA</name>
<dbReference type="EMBL" id="BAABJM010000005">
    <property type="protein sequence ID" value="GAA5062393.1"/>
    <property type="molecule type" value="Genomic_DNA"/>
</dbReference>
<dbReference type="SUPFAM" id="SSF53448">
    <property type="entry name" value="Nucleotide-diphospho-sugar transferases"/>
    <property type="match status" value="1"/>
</dbReference>
<comment type="catalytic activity">
    <reaction evidence="5">
        <text>phosphoenolpyruvate + GTP + H(+) = enolpyruvoyl-2-diphospho-5'-guanosine + diphosphate</text>
        <dbReference type="Rhea" id="RHEA:30519"/>
        <dbReference type="ChEBI" id="CHEBI:15378"/>
        <dbReference type="ChEBI" id="CHEBI:33019"/>
        <dbReference type="ChEBI" id="CHEBI:37565"/>
        <dbReference type="ChEBI" id="CHEBI:58702"/>
        <dbReference type="ChEBI" id="CHEBI:143701"/>
        <dbReference type="EC" id="2.7.7.105"/>
    </reaction>
</comment>
<evidence type="ECO:0000256" key="4">
    <source>
        <dbReference type="ARBA" id="ARBA00023134"/>
    </source>
</evidence>
<evidence type="ECO:0000256" key="2">
    <source>
        <dbReference type="ARBA" id="ARBA00022695"/>
    </source>
</evidence>
<feature type="binding site" evidence="5">
    <location>
        <position position="165"/>
    </location>
    <ligand>
        <name>phosphoenolpyruvate</name>
        <dbReference type="ChEBI" id="CHEBI:58702"/>
    </ligand>
</feature>
<keyword evidence="4 5" id="KW-0342">GTP-binding</keyword>
<evidence type="ECO:0000256" key="5">
    <source>
        <dbReference type="HAMAP-Rule" id="MF_02114"/>
    </source>
</evidence>
<dbReference type="InterPro" id="IPR002835">
    <property type="entry name" value="CofC"/>
</dbReference>
<comment type="caution">
    <text evidence="5">Lacks conserved residue(s) required for the propagation of feature annotation.</text>
</comment>
<evidence type="ECO:0000256" key="1">
    <source>
        <dbReference type="ARBA" id="ARBA00022679"/>
    </source>
</evidence>
<comment type="pathway">
    <text evidence="5">Cofactor biosynthesis; coenzyme F420 biosynthesis.</text>
</comment>
<dbReference type="InterPro" id="IPR029044">
    <property type="entry name" value="Nucleotide-diphossugar_trans"/>
</dbReference>
<comment type="similarity">
    <text evidence="5">Belongs to the CofC family.</text>
</comment>
<dbReference type="Proteomes" id="UP001500603">
    <property type="component" value="Unassembled WGS sequence"/>
</dbReference>
<evidence type="ECO:0000313" key="6">
    <source>
        <dbReference type="EMBL" id="GAA5062393.1"/>
    </source>
</evidence>
<comment type="function">
    <text evidence="5">Guanylyltransferase that catalyzes the activation of phosphoenolpyruvate (PEP) as enolpyruvoyl-2-diphospho-5'-guanosine, via the condensation of PEP with GTP. It is involved in the biosynthesis of coenzyme F420, a hydride carrier cofactor.</text>
</comment>
<dbReference type="RefSeq" id="WP_345497809.1">
    <property type="nucleotide sequence ID" value="NZ_BAABJM010000005.1"/>
</dbReference>
<dbReference type="Gene3D" id="3.90.550.10">
    <property type="entry name" value="Spore Coat Polysaccharide Biosynthesis Protein SpsA, Chain A"/>
    <property type="match status" value="1"/>
</dbReference>